<dbReference type="AlphaFoldDB" id="A0A7W8ERP8"/>
<dbReference type="SMART" id="SM00267">
    <property type="entry name" value="GGDEF"/>
    <property type="match status" value="1"/>
</dbReference>
<keyword evidence="7" id="KW-1185">Reference proteome</keyword>
<protein>
    <recommendedName>
        <fullName evidence="1">diguanylate cyclase</fullName>
        <ecNumber evidence="1">2.7.7.65</ecNumber>
    </recommendedName>
</protein>
<accession>A0A7W8ERP8</accession>
<dbReference type="EMBL" id="JACHIL010000007">
    <property type="protein sequence ID" value="MBB5092732.1"/>
    <property type="molecule type" value="Genomic_DNA"/>
</dbReference>
<evidence type="ECO:0000259" key="5">
    <source>
        <dbReference type="PROSITE" id="PS50887"/>
    </source>
</evidence>
<dbReference type="NCBIfam" id="TIGR00254">
    <property type="entry name" value="GGDEF"/>
    <property type="match status" value="1"/>
</dbReference>
<dbReference type="PROSITE" id="PS50887">
    <property type="entry name" value="GGDEF"/>
    <property type="match status" value="1"/>
</dbReference>
<evidence type="ECO:0000256" key="2">
    <source>
        <dbReference type="ARBA" id="ARBA00034247"/>
    </source>
</evidence>
<dbReference type="RefSeq" id="WP_151157981.1">
    <property type="nucleotide sequence ID" value="NZ_JACHIL010000007.1"/>
</dbReference>
<dbReference type="InterPro" id="IPR043128">
    <property type="entry name" value="Rev_trsase/Diguanyl_cyclase"/>
</dbReference>
<keyword evidence="4" id="KW-1133">Transmembrane helix</keyword>
<dbReference type="EC" id="2.7.7.65" evidence="1"/>
<dbReference type="InterPro" id="IPR050469">
    <property type="entry name" value="Diguanylate_Cyclase"/>
</dbReference>
<comment type="caution">
    <text evidence="6">The sequence shown here is derived from an EMBL/GenBank/DDBJ whole genome shotgun (WGS) entry which is preliminary data.</text>
</comment>
<keyword evidence="4" id="KW-0812">Transmembrane</keyword>
<dbReference type="PANTHER" id="PTHR45138:SF9">
    <property type="entry name" value="DIGUANYLATE CYCLASE DGCM-RELATED"/>
    <property type="match status" value="1"/>
</dbReference>
<evidence type="ECO:0000313" key="7">
    <source>
        <dbReference type="Proteomes" id="UP000531231"/>
    </source>
</evidence>
<keyword evidence="4" id="KW-0472">Membrane</keyword>
<organism evidence="6 7">
    <name type="scientific">Pseudochrobactrum saccharolyticum</name>
    <dbReference type="NCBI Taxonomy" id="354352"/>
    <lineage>
        <taxon>Bacteria</taxon>
        <taxon>Pseudomonadati</taxon>
        <taxon>Pseudomonadota</taxon>
        <taxon>Alphaproteobacteria</taxon>
        <taxon>Hyphomicrobiales</taxon>
        <taxon>Brucellaceae</taxon>
        <taxon>Pseudochrobactrum</taxon>
    </lineage>
</organism>
<evidence type="ECO:0000256" key="3">
    <source>
        <dbReference type="SAM" id="Coils"/>
    </source>
</evidence>
<dbReference type="InterPro" id="IPR029787">
    <property type="entry name" value="Nucleotide_cyclase"/>
</dbReference>
<dbReference type="Proteomes" id="UP000531231">
    <property type="component" value="Unassembled WGS sequence"/>
</dbReference>
<feature type="coiled-coil region" evidence="3">
    <location>
        <begin position="67"/>
        <end position="94"/>
    </location>
</feature>
<dbReference type="Pfam" id="PF00990">
    <property type="entry name" value="GGDEF"/>
    <property type="match status" value="1"/>
</dbReference>
<dbReference type="SUPFAM" id="SSF55073">
    <property type="entry name" value="Nucleotide cyclase"/>
    <property type="match status" value="1"/>
</dbReference>
<dbReference type="GO" id="GO:0043709">
    <property type="term" value="P:cell adhesion involved in single-species biofilm formation"/>
    <property type="evidence" value="ECO:0007669"/>
    <property type="project" value="TreeGrafter"/>
</dbReference>
<comment type="catalytic activity">
    <reaction evidence="2">
        <text>2 GTP = 3',3'-c-di-GMP + 2 diphosphate</text>
        <dbReference type="Rhea" id="RHEA:24898"/>
        <dbReference type="ChEBI" id="CHEBI:33019"/>
        <dbReference type="ChEBI" id="CHEBI:37565"/>
        <dbReference type="ChEBI" id="CHEBI:58805"/>
        <dbReference type="EC" id="2.7.7.65"/>
    </reaction>
</comment>
<dbReference type="Gene3D" id="3.30.70.270">
    <property type="match status" value="1"/>
</dbReference>
<dbReference type="GO" id="GO:0005886">
    <property type="term" value="C:plasma membrane"/>
    <property type="evidence" value="ECO:0007669"/>
    <property type="project" value="TreeGrafter"/>
</dbReference>
<sequence length="248" mass="27297">MINYWRILFKALATGALALIFTLIITSIFVPMMGGQLAGAGLIMTIVCPLVTAIPMSALHYLNTERLRIARNKALEIQEELEKANALLIKHSREDSLTGVLNRSTFFDKLITASNSQQTGGLLFIDLDHFKTINDTYGHATGDAALRRIGALLNRLSLRNGFAGRLGGEEFGVFINSADVSFIYQYAENIRREISILRIVASDNKTVSITASIGVTLCEAGFNLDQSLLEADEKMYIAKRQGRNLIIA</sequence>
<evidence type="ECO:0000256" key="4">
    <source>
        <dbReference type="SAM" id="Phobius"/>
    </source>
</evidence>
<dbReference type="PANTHER" id="PTHR45138">
    <property type="entry name" value="REGULATORY COMPONENTS OF SENSORY TRANSDUCTION SYSTEM"/>
    <property type="match status" value="1"/>
</dbReference>
<dbReference type="GO" id="GO:0052621">
    <property type="term" value="F:diguanylate cyclase activity"/>
    <property type="evidence" value="ECO:0007669"/>
    <property type="project" value="UniProtKB-EC"/>
</dbReference>
<gene>
    <name evidence="6" type="ORF">HNQ68_003295</name>
</gene>
<feature type="transmembrane region" description="Helical" evidence="4">
    <location>
        <begin position="42"/>
        <end position="62"/>
    </location>
</feature>
<dbReference type="GO" id="GO:1902201">
    <property type="term" value="P:negative regulation of bacterial-type flagellum-dependent cell motility"/>
    <property type="evidence" value="ECO:0007669"/>
    <property type="project" value="TreeGrafter"/>
</dbReference>
<feature type="transmembrane region" description="Helical" evidence="4">
    <location>
        <begin position="7"/>
        <end position="30"/>
    </location>
</feature>
<evidence type="ECO:0000256" key="1">
    <source>
        <dbReference type="ARBA" id="ARBA00012528"/>
    </source>
</evidence>
<reference evidence="6 7" key="1">
    <citation type="submission" date="2020-08" db="EMBL/GenBank/DDBJ databases">
        <title>Genomic Encyclopedia of Type Strains, Phase IV (KMG-IV): sequencing the most valuable type-strain genomes for metagenomic binning, comparative biology and taxonomic classification.</title>
        <authorList>
            <person name="Goeker M."/>
        </authorList>
    </citation>
    <scope>NUCLEOTIDE SEQUENCE [LARGE SCALE GENOMIC DNA]</scope>
    <source>
        <strain evidence="6 7">DSM 25620</strain>
    </source>
</reference>
<proteinExistence type="predicted"/>
<evidence type="ECO:0000313" key="6">
    <source>
        <dbReference type="EMBL" id="MBB5092732.1"/>
    </source>
</evidence>
<dbReference type="CDD" id="cd01949">
    <property type="entry name" value="GGDEF"/>
    <property type="match status" value="1"/>
</dbReference>
<dbReference type="InterPro" id="IPR000160">
    <property type="entry name" value="GGDEF_dom"/>
</dbReference>
<feature type="domain" description="GGDEF" evidence="5">
    <location>
        <begin position="118"/>
        <end position="248"/>
    </location>
</feature>
<keyword evidence="3" id="KW-0175">Coiled coil</keyword>
<name>A0A7W8ERP8_9HYPH</name>